<evidence type="ECO:0000313" key="5">
    <source>
        <dbReference type="EMBL" id="CAB4334963.1"/>
    </source>
</evidence>
<organism evidence="6">
    <name type="scientific">freshwater metagenome</name>
    <dbReference type="NCBI Taxonomy" id="449393"/>
    <lineage>
        <taxon>unclassified sequences</taxon>
        <taxon>metagenomes</taxon>
        <taxon>ecological metagenomes</taxon>
    </lineage>
</organism>
<dbReference type="SUPFAM" id="SSF49493">
    <property type="entry name" value="HSP40/DnaJ peptide-binding domain"/>
    <property type="match status" value="2"/>
</dbReference>
<dbReference type="PROSITE" id="PS50076">
    <property type="entry name" value="DNAJ_2"/>
    <property type="match status" value="1"/>
</dbReference>
<dbReference type="FunFam" id="2.60.260.20:FF:000013">
    <property type="entry name" value="DnaJ subfamily B member 11"/>
    <property type="match status" value="1"/>
</dbReference>
<feature type="domain" description="J" evidence="3">
    <location>
        <begin position="10"/>
        <end position="75"/>
    </location>
</feature>
<name>A0A6J6XKA2_9ZZZZ</name>
<dbReference type="PANTHER" id="PTHR43096:SF54">
    <property type="entry name" value="CHAPERONE PROTEIN DNAJ 1"/>
    <property type="match status" value="1"/>
</dbReference>
<dbReference type="Pfam" id="PF00226">
    <property type="entry name" value="DnaJ"/>
    <property type="match status" value="1"/>
</dbReference>
<keyword evidence="1" id="KW-0346">Stress response</keyword>
<dbReference type="Gene3D" id="1.10.287.110">
    <property type="entry name" value="DnaJ domain"/>
    <property type="match status" value="1"/>
</dbReference>
<dbReference type="AlphaFoldDB" id="A0A6J6XKA2"/>
<dbReference type="SMART" id="SM00271">
    <property type="entry name" value="DnaJ"/>
    <property type="match status" value="1"/>
</dbReference>
<dbReference type="EMBL" id="CAFBPK010000005">
    <property type="protein sequence ID" value="CAB5014597.1"/>
    <property type="molecule type" value="Genomic_DNA"/>
</dbReference>
<protein>
    <submittedName>
        <fullName evidence="6">Unannotated protein</fullName>
    </submittedName>
</protein>
<dbReference type="CDD" id="cd06257">
    <property type="entry name" value="DnaJ"/>
    <property type="match status" value="1"/>
</dbReference>
<dbReference type="SUPFAM" id="SSF46565">
    <property type="entry name" value="Chaperone J-domain"/>
    <property type="match status" value="1"/>
</dbReference>
<dbReference type="GO" id="GO:0042026">
    <property type="term" value="P:protein refolding"/>
    <property type="evidence" value="ECO:0007669"/>
    <property type="project" value="TreeGrafter"/>
</dbReference>
<dbReference type="InterPro" id="IPR008971">
    <property type="entry name" value="HSP40/DnaJ_pept-bd"/>
</dbReference>
<reference evidence="6" key="1">
    <citation type="submission" date="2020-05" db="EMBL/GenBank/DDBJ databases">
        <authorList>
            <person name="Chiriac C."/>
            <person name="Salcher M."/>
            <person name="Ghai R."/>
            <person name="Kavagutti S V."/>
        </authorList>
    </citation>
    <scope>NUCLEOTIDE SEQUENCE</scope>
</reference>
<dbReference type="InterPro" id="IPR001623">
    <property type="entry name" value="DnaJ_domain"/>
</dbReference>
<feature type="region of interest" description="Disordered" evidence="2">
    <location>
        <begin position="76"/>
        <end position="97"/>
    </location>
</feature>
<feature type="compositionally biased region" description="Gly residues" evidence="2">
    <location>
        <begin position="78"/>
        <end position="97"/>
    </location>
</feature>
<gene>
    <name evidence="6" type="ORF">UFOPK3037_00162</name>
    <name evidence="4" type="ORF">UFOPK3406_00206</name>
    <name evidence="5" type="ORF">UFOPK3925_00532</name>
    <name evidence="7" type="ORF">UFOPK4097_00531</name>
    <name evidence="8" type="ORF">UFOPK4301_01232</name>
</gene>
<dbReference type="EMBL" id="CAESAI010000003">
    <property type="protein sequence ID" value="CAB4331264.1"/>
    <property type="molecule type" value="Genomic_DNA"/>
</dbReference>
<dbReference type="EMBL" id="CAFAAO010000002">
    <property type="protein sequence ID" value="CAB4794367.1"/>
    <property type="molecule type" value="Genomic_DNA"/>
</dbReference>
<evidence type="ECO:0000256" key="1">
    <source>
        <dbReference type="ARBA" id="ARBA00023016"/>
    </source>
</evidence>
<evidence type="ECO:0000313" key="6">
    <source>
        <dbReference type="EMBL" id="CAB4794367.1"/>
    </source>
</evidence>
<sequence>MSVKDMYEKDYYKILGVSKDADAATIKKAYRKLAKDLHPDANSGDKKIEEKFKAVSEAYDVVSDTKRRAEYDEARRYGAGGPMGGRRGPGGPGGFPGGQNVNVDDLFGGGDLSDIFGGLFGGGGRQRGPRKGADLETSITISFEDSIHGVTVPLRLNTGTVSARIPAGVKNDQRIRLRGKGQAGEPGAAAGDLFINVTVASHPVFERDGDNLTVTVPIKFDEAVNGADIKVPVLDGPAVTIRIPAGTKTGAKFRARGKGVVRPEKSGDLIVSVDIAVPLDLSSAARKALDEFAAATADFDPRDELMRKTGNLSEARKGSDD</sequence>
<evidence type="ECO:0000313" key="4">
    <source>
        <dbReference type="EMBL" id="CAB4331264.1"/>
    </source>
</evidence>
<dbReference type="CDD" id="cd10747">
    <property type="entry name" value="DnaJ_C"/>
    <property type="match status" value="1"/>
</dbReference>
<dbReference type="GO" id="GO:0005737">
    <property type="term" value="C:cytoplasm"/>
    <property type="evidence" value="ECO:0007669"/>
    <property type="project" value="TreeGrafter"/>
</dbReference>
<proteinExistence type="predicted"/>
<evidence type="ECO:0000313" key="7">
    <source>
        <dbReference type="EMBL" id="CAB5014597.1"/>
    </source>
</evidence>
<dbReference type="InterPro" id="IPR036869">
    <property type="entry name" value="J_dom_sf"/>
</dbReference>
<dbReference type="EMBL" id="CAFBQG010000187">
    <property type="protein sequence ID" value="CAB5054585.1"/>
    <property type="molecule type" value="Genomic_DNA"/>
</dbReference>
<dbReference type="EMBL" id="CAESAD010000001">
    <property type="protein sequence ID" value="CAB4334963.1"/>
    <property type="molecule type" value="Genomic_DNA"/>
</dbReference>
<dbReference type="InterPro" id="IPR002939">
    <property type="entry name" value="DnaJ_C"/>
</dbReference>
<dbReference type="GO" id="GO:0051082">
    <property type="term" value="F:unfolded protein binding"/>
    <property type="evidence" value="ECO:0007669"/>
    <property type="project" value="InterPro"/>
</dbReference>
<evidence type="ECO:0000256" key="2">
    <source>
        <dbReference type="SAM" id="MobiDB-lite"/>
    </source>
</evidence>
<dbReference type="Pfam" id="PF01556">
    <property type="entry name" value="DnaJ_C"/>
    <property type="match status" value="1"/>
</dbReference>
<dbReference type="PRINTS" id="PR00625">
    <property type="entry name" value="JDOMAIN"/>
</dbReference>
<accession>A0A6J6XKA2</accession>
<evidence type="ECO:0000313" key="8">
    <source>
        <dbReference type="EMBL" id="CAB5054585.1"/>
    </source>
</evidence>
<dbReference type="Gene3D" id="2.60.260.20">
    <property type="entry name" value="Urease metallochaperone UreE, N-terminal domain"/>
    <property type="match status" value="2"/>
</dbReference>
<dbReference type="PANTHER" id="PTHR43096">
    <property type="entry name" value="DNAJ HOMOLOG 1, MITOCHONDRIAL-RELATED"/>
    <property type="match status" value="1"/>
</dbReference>
<evidence type="ECO:0000259" key="3">
    <source>
        <dbReference type="PROSITE" id="PS50076"/>
    </source>
</evidence>